<dbReference type="Proteomes" id="UP000275267">
    <property type="component" value="Unassembled WGS sequence"/>
</dbReference>
<name>A0A3L6TB70_PANMI</name>
<dbReference type="EMBL" id="PQIB02000002">
    <property type="protein sequence ID" value="RLN34410.1"/>
    <property type="molecule type" value="Genomic_DNA"/>
</dbReference>
<dbReference type="Gene3D" id="3.10.10.10">
    <property type="entry name" value="HIV Type 1 Reverse Transcriptase, subunit A, domain 1"/>
    <property type="match status" value="1"/>
</dbReference>
<dbReference type="Pfam" id="PF08284">
    <property type="entry name" value="RVP_2"/>
    <property type="match status" value="1"/>
</dbReference>
<evidence type="ECO:0000259" key="2">
    <source>
        <dbReference type="Pfam" id="PF03732"/>
    </source>
</evidence>
<evidence type="ECO:0000256" key="1">
    <source>
        <dbReference type="SAM" id="MobiDB-lite"/>
    </source>
</evidence>
<dbReference type="Gene3D" id="2.40.70.10">
    <property type="entry name" value="Acid Proteases"/>
    <property type="match status" value="1"/>
</dbReference>
<dbReference type="InterPro" id="IPR021109">
    <property type="entry name" value="Peptidase_aspartic_dom_sf"/>
</dbReference>
<reference evidence="4" key="1">
    <citation type="journal article" date="2019" name="Nat. Commun.">
        <title>The genome of broomcorn millet.</title>
        <authorList>
            <person name="Zou C."/>
            <person name="Miki D."/>
            <person name="Li D."/>
            <person name="Tang Q."/>
            <person name="Xiao L."/>
            <person name="Rajput S."/>
            <person name="Deng P."/>
            <person name="Jia W."/>
            <person name="Huang R."/>
            <person name="Zhang M."/>
            <person name="Sun Y."/>
            <person name="Hu J."/>
            <person name="Fu X."/>
            <person name="Schnable P.S."/>
            <person name="Li F."/>
            <person name="Zhang H."/>
            <person name="Feng B."/>
            <person name="Zhu X."/>
            <person name="Liu R."/>
            <person name="Schnable J.C."/>
            <person name="Zhu J.-K."/>
            <person name="Zhang H."/>
        </authorList>
    </citation>
    <scope>NUCLEOTIDE SEQUENCE [LARGE SCALE GENOMIC DNA]</scope>
</reference>
<accession>A0A3L6TB70</accession>
<gene>
    <name evidence="3" type="ORF">C2845_PM03G18270</name>
</gene>
<protein>
    <recommendedName>
        <fullName evidence="2">Retrotransposon gag domain-containing protein</fullName>
    </recommendedName>
</protein>
<dbReference type="PANTHER" id="PTHR15503">
    <property type="entry name" value="LDOC1 RELATED"/>
    <property type="match status" value="1"/>
</dbReference>
<feature type="region of interest" description="Disordered" evidence="1">
    <location>
        <begin position="61"/>
        <end position="80"/>
    </location>
</feature>
<dbReference type="STRING" id="4540.A0A3L6TB70"/>
<evidence type="ECO:0000313" key="4">
    <source>
        <dbReference type="Proteomes" id="UP000275267"/>
    </source>
</evidence>
<dbReference type="InterPro" id="IPR032567">
    <property type="entry name" value="RTL1-rel"/>
</dbReference>
<dbReference type="PANTHER" id="PTHR15503:SF22">
    <property type="entry name" value="TRANSPOSON TY3-I GAG POLYPROTEIN"/>
    <property type="match status" value="1"/>
</dbReference>
<sequence length="667" mass="75908">MSTAEEKLDRLLTEVKALKSGQLKLVTTVDTFNTRSVNSDKLATELSDSVKNLTSRIEALETATTTAPPQAPPREEEGRANGHRVVPHYQGADGKNSFLHHTLVKGESPTHKLHTALVDEPESSDRKHGTYHQHHREYKSPKIDFPKFNGEHPKIWKENCEKYFAMYSVPTHLWAPFATINFTSTAALWLQSYEAQHNIENWPELCVAVDQKFGRDLYQNHMRDLLAIKQSTTVLEYAERFEQAKHRVLVHNQHIDDVFFVQKFIDGLRYNISTAITLHKPRTVDAALSLALMQEDLLEASSKRYHTKHSRDIIKFSPRPSTAGSAGVLGATPQETVTIATPRSVTKPKWDDKLATLRAQRRAQGLCMKCGAKWGRNHKCPPQIPLQVLEEFLDATNIDDVEEEEPEQEELSSEEEVLSLSLSATEGIQGKKTIKLQGLIHNQEVLILVDSGSFSTFINTQTAAKLQYQLQGTQEVQVTMANGNVLKSNKMIADVTWWTQGHTFTTNARVLDIKCYDIVLGMDWLEQHSPMWIDWKRKKMRFNHKEQRITLTGVKDCLSKCTKLEGKKLRGLLRKGRVAQLVQLSAMQPSPLQPQEAKLPDPIQHLLQEHDNLFKEPTDLPPHRSLDHKIDLIPGVQQMNVKPYRYAPTQKDEIERQVKEMLLNGII</sequence>
<keyword evidence="4" id="KW-1185">Reference proteome</keyword>
<dbReference type="InterPro" id="IPR043502">
    <property type="entry name" value="DNA/RNA_pol_sf"/>
</dbReference>
<dbReference type="SUPFAM" id="SSF56672">
    <property type="entry name" value="DNA/RNA polymerases"/>
    <property type="match status" value="1"/>
</dbReference>
<dbReference type="SUPFAM" id="SSF50630">
    <property type="entry name" value="Acid proteases"/>
    <property type="match status" value="1"/>
</dbReference>
<dbReference type="CDD" id="cd00303">
    <property type="entry name" value="retropepsin_like"/>
    <property type="match status" value="1"/>
</dbReference>
<proteinExistence type="predicted"/>
<comment type="caution">
    <text evidence="3">The sequence shown here is derived from an EMBL/GenBank/DDBJ whole genome shotgun (WGS) entry which is preliminary data.</text>
</comment>
<dbReference type="Pfam" id="PF03732">
    <property type="entry name" value="Retrotrans_gag"/>
    <property type="match status" value="1"/>
</dbReference>
<organism evidence="3 4">
    <name type="scientific">Panicum miliaceum</name>
    <name type="common">Proso millet</name>
    <name type="synonym">Broomcorn millet</name>
    <dbReference type="NCBI Taxonomy" id="4540"/>
    <lineage>
        <taxon>Eukaryota</taxon>
        <taxon>Viridiplantae</taxon>
        <taxon>Streptophyta</taxon>
        <taxon>Embryophyta</taxon>
        <taxon>Tracheophyta</taxon>
        <taxon>Spermatophyta</taxon>
        <taxon>Magnoliopsida</taxon>
        <taxon>Liliopsida</taxon>
        <taxon>Poales</taxon>
        <taxon>Poaceae</taxon>
        <taxon>PACMAD clade</taxon>
        <taxon>Panicoideae</taxon>
        <taxon>Panicodae</taxon>
        <taxon>Paniceae</taxon>
        <taxon>Panicinae</taxon>
        <taxon>Panicum</taxon>
        <taxon>Panicum sect. Panicum</taxon>
    </lineage>
</organism>
<dbReference type="OrthoDB" id="693624at2759"/>
<feature type="domain" description="Retrotransposon gag" evidence="2">
    <location>
        <begin position="177"/>
        <end position="269"/>
    </location>
</feature>
<dbReference type="AlphaFoldDB" id="A0A3L6TB70"/>
<dbReference type="InterPro" id="IPR005162">
    <property type="entry name" value="Retrotrans_gag_dom"/>
</dbReference>
<evidence type="ECO:0000313" key="3">
    <source>
        <dbReference type="EMBL" id="RLN34410.1"/>
    </source>
</evidence>